<sequence length="433" mass="47775">MIGGNGGGDSRSVGDRRRRWWNGRGGGKRRWDDVVSGGSFSASIDVGLRLVWQVVGGDGTVGWVLGSLGELHKQGREPVPPTAIIPLGIGNDLSRSFGWGGSFPFNWKSAVKRTLDRASTDISILMMLVMSVPRKSNIASKVDSPKPLVFYHRNRRVFQDVCHSVYWLENWLLLVLHSWVTGSVDPDVLVFVDFVEDLLSYWNVLISMPAGKVVDPPHALKPVEEISLDQELKIERELLEKVSCYEGMFYNYFSIGMDARIAYGFHHLRNEKPYLAQSPFANKFKKPHESAAAADADEKSSTFDHGNQSATAAGDEKSSTSNPADTELKPAETESSPPCHFRFCTHVSPYFTTHVHLFDIPVGPVALLSGLNPSPLCLILHFFAIAIYGVGRLLLPFPSPKRLWIAARLFLGASAIIFSLFLSHGLVPSLSSV</sequence>
<keyword evidence="6" id="KW-0418">Kinase</keyword>
<dbReference type="GO" id="GO:0007200">
    <property type="term" value="P:phospholipase C-activating G protein-coupled receptor signaling pathway"/>
    <property type="evidence" value="ECO:0007669"/>
    <property type="project" value="InterPro"/>
</dbReference>
<feature type="domain" description="DAGKc" evidence="11">
    <location>
        <begin position="54"/>
        <end position="136"/>
    </location>
</feature>
<dbReference type="AlphaFoldDB" id="A0A4S4DRS3"/>
<gene>
    <name evidence="12" type="ORF">TEA_014235</name>
</gene>
<dbReference type="Pfam" id="PF00781">
    <property type="entry name" value="DAGK_cat"/>
    <property type="match status" value="1"/>
</dbReference>
<evidence type="ECO:0000313" key="12">
    <source>
        <dbReference type="EMBL" id="THG05026.1"/>
    </source>
</evidence>
<proteinExistence type="inferred from homology"/>
<comment type="caution">
    <text evidence="12">The sequence shown here is derived from an EMBL/GenBank/DDBJ whole genome shotgun (WGS) entry which is preliminary data.</text>
</comment>
<feature type="transmembrane region" description="Helical" evidence="10">
    <location>
        <begin position="378"/>
        <end position="395"/>
    </location>
</feature>
<evidence type="ECO:0000256" key="4">
    <source>
        <dbReference type="ARBA" id="ARBA00022679"/>
    </source>
</evidence>
<keyword evidence="7" id="KW-0067">ATP-binding</keyword>
<dbReference type="Gene3D" id="3.40.50.10330">
    <property type="entry name" value="Probable inorganic polyphosphate/atp-NAD kinase, domain 1"/>
    <property type="match status" value="1"/>
</dbReference>
<dbReference type="Pfam" id="PF00609">
    <property type="entry name" value="DAGK_acc"/>
    <property type="match status" value="1"/>
</dbReference>
<dbReference type="Pfam" id="PF08491">
    <property type="entry name" value="SE"/>
    <property type="match status" value="1"/>
</dbReference>
<organism evidence="12 13">
    <name type="scientific">Camellia sinensis var. sinensis</name>
    <name type="common">China tea</name>
    <dbReference type="NCBI Taxonomy" id="542762"/>
    <lineage>
        <taxon>Eukaryota</taxon>
        <taxon>Viridiplantae</taxon>
        <taxon>Streptophyta</taxon>
        <taxon>Embryophyta</taxon>
        <taxon>Tracheophyta</taxon>
        <taxon>Spermatophyta</taxon>
        <taxon>Magnoliopsida</taxon>
        <taxon>eudicotyledons</taxon>
        <taxon>Gunneridae</taxon>
        <taxon>Pentapetalae</taxon>
        <taxon>asterids</taxon>
        <taxon>Ericales</taxon>
        <taxon>Theaceae</taxon>
        <taxon>Camellia</taxon>
    </lineage>
</organism>
<dbReference type="Proteomes" id="UP000306102">
    <property type="component" value="Unassembled WGS sequence"/>
</dbReference>
<keyword evidence="8" id="KW-0346">Stress response</keyword>
<dbReference type="InterPro" id="IPR017438">
    <property type="entry name" value="ATP-NAD_kinase_N"/>
</dbReference>
<dbReference type="GO" id="GO:0050660">
    <property type="term" value="F:flavin adenine dinucleotide binding"/>
    <property type="evidence" value="ECO:0007669"/>
    <property type="project" value="InterPro"/>
</dbReference>
<dbReference type="EC" id="2.7.1.107" evidence="3"/>
<dbReference type="SUPFAM" id="SSF111331">
    <property type="entry name" value="NAD kinase/diacylglycerol kinase-like"/>
    <property type="match status" value="1"/>
</dbReference>
<keyword evidence="4" id="KW-0808">Transferase</keyword>
<dbReference type="SMART" id="SM00046">
    <property type="entry name" value="DAGKc"/>
    <property type="match status" value="1"/>
</dbReference>
<dbReference type="InterPro" id="IPR000756">
    <property type="entry name" value="Diacylglycerol_kin_accessory"/>
</dbReference>
<evidence type="ECO:0000256" key="3">
    <source>
        <dbReference type="ARBA" id="ARBA00012133"/>
    </source>
</evidence>
<reference evidence="12 13" key="1">
    <citation type="journal article" date="2018" name="Proc. Natl. Acad. Sci. U.S.A.">
        <title>Draft genome sequence of Camellia sinensis var. sinensis provides insights into the evolution of the tea genome and tea quality.</title>
        <authorList>
            <person name="Wei C."/>
            <person name="Yang H."/>
            <person name="Wang S."/>
            <person name="Zhao J."/>
            <person name="Liu C."/>
            <person name="Gao L."/>
            <person name="Xia E."/>
            <person name="Lu Y."/>
            <person name="Tai Y."/>
            <person name="She G."/>
            <person name="Sun J."/>
            <person name="Cao H."/>
            <person name="Tong W."/>
            <person name="Gao Q."/>
            <person name="Li Y."/>
            <person name="Deng W."/>
            <person name="Jiang X."/>
            <person name="Wang W."/>
            <person name="Chen Q."/>
            <person name="Zhang S."/>
            <person name="Li H."/>
            <person name="Wu J."/>
            <person name="Wang P."/>
            <person name="Li P."/>
            <person name="Shi C."/>
            <person name="Zheng F."/>
            <person name="Jian J."/>
            <person name="Huang B."/>
            <person name="Shan D."/>
            <person name="Shi M."/>
            <person name="Fang C."/>
            <person name="Yue Y."/>
            <person name="Li F."/>
            <person name="Li D."/>
            <person name="Wei S."/>
            <person name="Han B."/>
            <person name="Jiang C."/>
            <person name="Yin Y."/>
            <person name="Xia T."/>
            <person name="Zhang Z."/>
            <person name="Bennetzen J.L."/>
            <person name="Zhao S."/>
            <person name="Wan X."/>
        </authorList>
    </citation>
    <scope>NUCLEOTIDE SEQUENCE [LARGE SCALE GENOMIC DNA]</scope>
    <source>
        <strain evidence="13">cv. Shuchazao</strain>
        <tissue evidence="12">Leaf</tissue>
    </source>
</reference>
<dbReference type="InterPro" id="IPR037607">
    <property type="entry name" value="DGK"/>
</dbReference>
<evidence type="ECO:0000256" key="5">
    <source>
        <dbReference type="ARBA" id="ARBA00022741"/>
    </source>
</evidence>
<keyword evidence="5" id="KW-0547">Nucleotide-binding</keyword>
<dbReference type="InterPro" id="IPR016064">
    <property type="entry name" value="NAD/diacylglycerol_kinase_sf"/>
</dbReference>
<evidence type="ECO:0000256" key="10">
    <source>
        <dbReference type="SAM" id="Phobius"/>
    </source>
</evidence>
<keyword evidence="13" id="KW-1185">Reference proteome</keyword>
<evidence type="ECO:0000256" key="9">
    <source>
        <dbReference type="SAM" id="MobiDB-lite"/>
    </source>
</evidence>
<dbReference type="GO" id="GO:0004143">
    <property type="term" value="F:ATP-dependent diacylglycerol kinase activity"/>
    <property type="evidence" value="ECO:0007669"/>
    <property type="project" value="UniProtKB-EC"/>
</dbReference>
<protein>
    <recommendedName>
        <fullName evidence="3">diacylglycerol kinase (ATP)</fullName>
        <ecNumber evidence="3">2.7.1.107</ecNumber>
    </recommendedName>
</protein>
<dbReference type="InterPro" id="IPR013698">
    <property type="entry name" value="Squalene_epoxidase"/>
</dbReference>
<accession>A0A4S4DRS3</accession>
<keyword evidence="10" id="KW-0812">Transmembrane</keyword>
<comment type="subunit">
    <text evidence="2">Monomer.</text>
</comment>
<dbReference type="EMBL" id="SDRB02010670">
    <property type="protein sequence ID" value="THG05026.1"/>
    <property type="molecule type" value="Genomic_DNA"/>
</dbReference>
<keyword evidence="10" id="KW-1133">Transmembrane helix</keyword>
<evidence type="ECO:0000256" key="2">
    <source>
        <dbReference type="ARBA" id="ARBA00011245"/>
    </source>
</evidence>
<dbReference type="InterPro" id="IPR001206">
    <property type="entry name" value="Diacylglycerol_kinase_cat_dom"/>
</dbReference>
<dbReference type="PANTHER" id="PTHR11255">
    <property type="entry name" value="DIACYLGLYCEROL KINASE"/>
    <property type="match status" value="1"/>
</dbReference>
<dbReference type="GO" id="GO:0004506">
    <property type="term" value="F:squalene monooxygenase activity"/>
    <property type="evidence" value="ECO:0007669"/>
    <property type="project" value="InterPro"/>
</dbReference>
<evidence type="ECO:0000256" key="7">
    <source>
        <dbReference type="ARBA" id="ARBA00022840"/>
    </source>
</evidence>
<evidence type="ECO:0000256" key="1">
    <source>
        <dbReference type="ARBA" id="ARBA00009280"/>
    </source>
</evidence>
<evidence type="ECO:0000256" key="8">
    <source>
        <dbReference type="ARBA" id="ARBA00023016"/>
    </source>
</evidence>
<dbReference type="GO" id="GO:0005524">
    <property type="term" value="F:ATP binding"/>
    <property type="evidence" value="ECO:0007669"/>
    <property type="project" value="UniProtKB-KW"/>
</dbReference>
<dbReference type="PANTHER" id="PTHR11255:SF80">
    <property type="entry name" value="EYE-SPECIFIC DIACYLGLYCEROL KINASE"/>
    <property type="match status" value="1"/>
</dbReference>
<evidence type="ECO:0000256" key="6">
    <source>
        <dbReference type="ARBA" id="ARBA00022777"/>
    </source>
</evidence>
<keyword evidence="10" id="KW-0472">Membrane</keyword>
<dbReference type="STRING" id="542762.A0A4S4DRS3"/>
<evidence type="ECO:0000313" key="13">
    <source>
        <dbReference type="Proteomes" id="UP000306102"/>
    </source>
</evidence>
<dbReference type="PROSITE" id="PS50146">
    <property type="entry name" value="DAGK"/>
    <property type="match status" value="1"/>
</dbReference>
<dbReference type="GO" id="GO:0016020">
    <property type="term" value="C:membrane"/>
    <property type="evidence" value="ECO:0007669"/>
    <property type="project" value="InterPro"/>
</dbReference>
<comment type="similarity">
    <text evidence="1">Belongs to the eukaryotic diacylglycerol kinase family.</text>
</comment>
<evidence type="ECO:0000259" key="11">
    <source>
        <dbReference type="PROSITE" id="PS50146"/>
    </source>
</evidence>
<feature type="region of interest" description="Disordered" evidence="9">
    <location>
        <begin position="295"/>
        <end position="336"/>
    </location>
</feature>
<name>A0A4S4DRS3_CAMSN</name>
<feature type="transmembrane region" description="Helical" evidence="10">
    <location>
        <begin position="407"/>
        <end position="427"/>
    </location>
</feature>